<reference evidence="1 2" key="1">
    <citation type="submission" date="2013-02" db="EMBL/GenBank/DDBJ databases">
        <title>The Genome Sequence of Acinetobacter sp. NIPH 758.</title>
        <authorList>
            <consortium name="The Broad Institute Genome Sequencing Platform"/>
            <consortium name="The Broad Institute Genome Sequencing Center for Infectious Disease"/>
            <person name="Cerqueira G."/>
            <person name="Feldgarden M."/>
            <person name="Courvalin P."/>
            <person name="Perichon B."/>
            <person name="Grillot-Courvalin C."/>
            <person name="Clermont D."/>
            <person name="Rocha E."/>
            <person name="Yoon E.-J."/>
            <person name="Nemec A."/>
            <person name="Walker B."/>
            <person name="Young S.K."/>
            <person name="Zeng Q."/>
            <person name="Gargeya S."/>
            <person name="Fitzgerald M."/>
            <person name="Haas B."/>
            <person name="Abouelleil A."/>
            <person name="Alvarado L."/>
            <person name="Arachchi H.M."/>
            <person name="Berlin A.M."/>
            <person name="Chapman S.B."/>
            <person name="Dewar J."/>
            <person name="Goldberg J."/>
            <person name="Griggs A."/>
            <person name="Gujja S."/>
            <person name="Hansen M."/>
            <person name="Howarth C."/>
            <person name="Imamovic A."/>
            <person name="Larimer J."/>
            <person name="McCowan C."/>
            <person name="Murphy C."/>
            <person name="Neiman D."/>
            <person name="Pearson M."/>
            <person name="Priest M."/>
            <person name="Roberts A."/>
            <person name="Saif S."/>
            <person name="Shea T."/>
            <person name="Sisk P."/>
            <person name="Sykes S."/>
            <person name="Wortman J."/>
            <person name="Nusbaum C."/>
            <person name="Birren B."/>
        </authorList>
    </citation>
    <scope>NUCLEOTIDE SEQUENCE [LARGE SCALE GENOMIC DNA]</scope>
    <source>
        <strain evidence="1 2">NIPH 758</strain>
    </source>
</reference>
<proteinExistence type="predicted"/>
<name>N8W894_9GAMM</name>
<dbReference type="EMBL" id="APPC01000015">
    <property type="protein sequence ID" value="ENU93083.1"/>
    <property type="molecule type" value="Genomic_DNA"/>
</dbReference>
<dbReference type="HOGENOM" id="CLU_054538_0_0_6"/>
<organism evidence="1 2">
    <name type="scientific">Acinetobacter vivianii</name>
    <dbReference type="NCBI Taxonomy" id="1776742"/>
    <lineage>
        <taxon>Bacteria</taxon>
        <taxon>Pseudomonadati</taxon>
        <taxon>Pseudomonadota</taxon>
        <taxon>Gammaproteobacteria</taxon>
        <taxon>Moraxellales</taxon>
        <taxon>Moraxellaceae</taxon>
        <taxon>Acinetobacter</taxon>
    </lineage>
</organism>
<sequence length="445" mass="52765">MNILIVGNGFDLSHYLPTKYDHFMVAMEAIEGWDEQKGEMGFDDLFGSLYEKENYFFKYTKAMYQTDEVKISIDQIIELKQHLKENVWYQYFSDHVRQVKTWIDFETKIKEALSSICKFLSKIEECFDNLGECNFPIYLLEKDQKKNIGEYYISLVDSQNFSTLKLMKKNLNYGNALDFWIDYKIGEIDQNWFFSSEKSEYGISSEKYISYLNQQLEIFITIFNFYLEVLVKSLKPQIKLKISTIELKELDKVYSFNYTNSYSRFYETEKKIEFLHGCTGEKQNIVLGISDLHNDYLRKIKAYGFTKYHQKLLKNTDYKFLKGGDEIHGIVSFWQRINQKKLAITLAEKEKNSLNILIWGHSLDISDEVYINEIFSLNDKNYFDVHVVIYYFNNQAKFDLLANLLHILGKEKVELWMKNGRLKFELNPNVVEINNIQPVNLPKFG</sequence>
<accession>N8W894</accession>
<gene>
    <name evidence="1" type="ORF">F971_01123</name>
</gene>
<protein>
    <recommendedName>
        <fullName evidence="3">Bacteriophage abortive infection AbiH</fullName>
    </recommendedName>
</protein>
<dbReference type="Proteomes" id="UP000013049">
    <property type="component" value="Unassembled WGS sequence"/>
</dbReference>
<dbReference type="AlphaFoldDB" id="N8W894"/>
<dbReference type="PATRIC" id="fig|1217712.3.peg.1078"/>
<dbReference type="InterPro" id="IPR025935">
    <property type="entry name" value="AbiH"/>
</dbReference>
<evidence type="ECO:0000313" key="2">
    <source>
        <dbReference type="Proteomes" id="UP000013049"/>
    </source>
</evidence>
<dbReference type="eggNOG" id="ENOG502ZMJC">
    <property type="taxonomic scope" value="Bacteria"/>
</dbReference>
<dbReference type="RefSeq" id="WP_004775979.1">
    <property type="nucleotide sequence ID" value="NZ_KB849368.1"/>
</dbReference>
<evidence type="ECO:0000313" key="1">
    <source>
        <dbReference type="EMBL" id="ENU93083.1"/>
    </source>
</evidence>
<evidence type="ECO:0008006" key="3">
    <source>
        <dbReference type="Google" id="ProtNLM"/>
    </source>
</evidence>
<dbReference type="Pfam" id="PF14253">
    <property type="entry name" value="AbiH"/>
    <property type="match status" value="1"/>
</dbReference>
<comment type="caution">
    <text evidence="1">The sequence shown here is derived from an EMBL/GenBank/DDBJ whole genome shotgun (WGS) entry which is preliminary data.</text>
</comment>